<dbReference type="Proteomes" id="UP001500751">
    <property type="component" value="Unassembled WGS sequence"/>
</dbReference>
<comment type="caution">
    <text evidence="1">The sequence shown here is derived from an EMBL/GenBank/DDBJ whole genome shotgun (WGS) entry which is preliminary data.</text>
</comment>
<organism evidence="1 2">
    <name type="scientific">Catenulispora yoronensis</name>
    <dbReference type="NCBI Taxonomy" id="450799"/>
    <lineage>
        <taxon>Bacteria</taxon>
        <taxon>Bacillati</taxon>
        <taxon>Actinomycetota</taxon>
        <taxon>Actinomycetes</taxon>
        <taxon>Catenulisporales</taxon>
        <taxon>Catenulisporaceae</taxon>
        <taxon>Catenulispora</taxon>
    </lineage>
</organism>
<reference evidence="2" key="1">
    <citation type="journal article" date="2019" name="Int. J. Syst. Evol. Microbiol.">
        <title>The Global Catalogue of Microorganisms (GCM) 10K type strain sequencing project: providing services to taxonomists for standard genome sequencing and annotation.</title>
        <authorList>
            <consortium name="The Broad Institute Genomics Platform"/>
            <consortium name="The Broad Institute Genome Sequencing Center for Infectious Disease"/>
            <person name="Wu L."/>
            <person name="Ma J."/>
        </authorList>
    </citation>
    <scope>NUCLEOTIDE SEQUENCE [LARGE SCALE GENOMIC DNA]</scope>
    <source>
        <strain evidence="2">JCM 16014</strain>
    </source>
</reference>
<evidence type="ECO:0000313" key="2">
    <source>
        <dbReference type="Proteomes" id="UP001500751"/>
    </source>
</evidence>
<sequence>MAGIDLATAAWIEIGIGAAADGDRARSVSALMAISDEAWARIRARVGDELFAAFTAPLSEPTGSENFDRHADQALALVAPRH</sequence>
<name>A0ABP5FWG0_9ACTN</name>
<evidence type="ECO:0000313" key="1">
    <source>
        <dbReference type="EMBL" id="GAA2035296.1"/>
    </source>
</evidence>
<accession>A0ABP5FWG0</accession>
<keyword evidence="2" id="KW-1185">Reference proteome</keyword>
<proteinExistence type="predicted"/>
<dbReference type="RefSeq" id="WP_344667147.1">
    <property type="nucleotide sequence ID" value="NZ_BAAAQN010000022.1"/>
</dbReference>
<gene>
    <name evidence="1" type="ORF">GCM10009839_39970</name>
</gene>
<protein>
    <submittedName>
        <fullName evidence="1">Uncharacterized protein</fullName>
    </submittedName>
</protein>
<dbReference type="EMBL" id="BAAAQN010000022">
    <property type="protein sequence ID" value="GAA2035296.1"/>
    <property type="molecule type" value="Genomic_DNA"/>
</dbReference>